<dbReference type="KEGG" id="amin:AUMI_114090"/>
<dbReference type="OrthoDB" id="5081451at2"/>
<dbReference type="GeneID" id="80452601"/>
<keyword evidence="1" id="KW-0812">Transmembrane</keyword>
<dbReference type="Proteomes" id="UP000243847">
    <property type="component" value="Chromosome sequence1"/>
</dbReference>
<organism evidence="2 3">
    <name type="scientific">Aurantimicrobium minutum</name>
    <dbReference type="NCBI Taxonomy" id="708131"/>
    <lineage>
        <taxon>Bacteria</taxon>
        <taxon>Bacillati</taxon>
        <taxon>Actinomycetota</taxon>
        <taxon>Actinomycetes</taxon>
        <taxon>Micrococcales</taxon>
        <taxon>Microbacteriaceae</taxon>
        <taxon>Aurantimicrobium</taxon>
    </lineage>
</organism>
<dbReference type="RefSeq" id="WP_096382958.1">
    <property type="nucleotide sequence ID" value="NZ_AP017457.1"/>
</dbReference>
<dbReference type="EMBL" id="AP017457">
    <property type="protein sequence ID" value="BAU99951.1"/>
    <property type="molecule type" value="Genomic_DNA"/>
</dbReference>
<evidence type="ECO:0000313" key="2">
    <source>
        <dbReference type="EMBL" id="BAU99951.1"/>
    </source>
</evidence>
<keyword evidence="1" id="KW-1133">Transmembrane helix</keyword>
<sequence length="84" mass="9173">MTTPTLRDRLKPLELIVVSAALGLFTGLVVMMVSRDWILSAVSFGIAFIVALVAMAMFVLAIKPNKRELLDIEELDSSAEKSAH</sequence>
<protein>
    <submittedName>
        <fullName evidence="2">Uncharacterized protein</fullName>
    </submittedName>
</protein>
<feature type="transmembrane region" description="Helical" evidence="1">
    <location>
        <begin position="37"/>
        <end position="62"/>
    </location>
</feature>
<keyword evidence="1" id="KW-0472">Membrane</keyword>
<accession>A0A173LZK9</accession>
<reference evidence="2 3" key="1">
    <citation type="journal article" date="2016" name="Genome Announc.">
        <title>Complete Genome Sequence of Aurantimicrobium minutum Type Strain KNCT, a Planktonic Ultramicrobacterium Isolated from River Water.</title>
        <authorList>
            <person name="Nakai R."/>
            <person name="Fujisawa T."/>
            <person name="Nakamura Y."/>
            <person name="Nishide H."/>
            <person name="Uchiyama I."/>
            <person name="Baba T."/>
            <person name="Toyoda A."/>
            <person name="Fujiyama A."/>
            <person name="Naganuma T."/>
            <person name="Niki H."/>
        </authorList>
    </citation>
    <scope>NUCLEOTIDE SEQUENCE [LARGE SCALE GENOMIC DNA]</scope>
    <source>
        <strain evidence="2 3">KNC</strain>
    </source>
</reference>
<name>A0A173LZK9_9MICO</name>
<feature type="transmembrane region" description="Helical" evidence="1">
    <location>
        <begin position="12"/>
        <end position="31"/>
    </location>
</feature>
<gene>
    <name evidence="2" type="ORF">AUMI_114090</name>
</gene>
<evidence type="ECO:0000256" key="1">
    <source>
        <dbReference type="SAM" id="Phobius"/>
    </source>
</evidence>
<dbReference type="AlphaFoldDB" id="A0A173LZK9"/>
<proteinExistence type="predicted"/>
<evidence type="ECO:0000313" key="3">
    <source>
        <dbReference type="Proteomes" id="UP000243847"/>
    </source>
</evidence>